<accession>A0ABW6VMQ8</accession>
<organism evidence="1 2">
    <name type="scientific">Micromonospora parva</name>
    <dbReference type="NCBI Taxonomy" id="1464048"/>
    <lineage>
        <taxon>Bacteria</taxon>
        <taxon>Bacillati</taxon>
        <taxon>Actinomycetota</taxon>
        <taxon>Actinomycetes</taxon>
        <taxon>Micromonosporales</taxon>
        <taxon>Micromonosporaceae</taxon>
        <taxon>Micromonospora</taxon>
    </lineage>
</organism>
<dbReference type="EMBL" id="JBIAZM010000002">
    <property type="protein sequence ID" value="MFF5198925.1"/>
    <property type="molecule type" value="Genomic_DNA"/>
</dbReference>
<gene>
    <name evidence="1" type="ORF">ACFY3B_04875</name>
</gene>
<sequence length="84" mass="9243">MTGTGAPTDDDLREELAELAWLRKKPALADDVTDGATLDATSGRRPRRIRLPHACLVMIECTQFGMTGRLRDHCRLLTATPHSA</sequence>
<dbReference type="RefSeq" id="WP_156057799.1">
    <property type="nucleotide sequence ID" value="NZ_JBEZDH010000004.1"/>
</dbReference>
<protein>
    <submittedName>
        <fullName evidence="1">Uncharacterized protein</fullName>
    </submittedName>
</protein>
<evidence type="ECO:0000313" key="2">
    <source>
        <dbReference type="Proteomes" id="UP001602287"/>
    </source>
</evidence>
<dbReference type="Proteomes" id="UP001602287">
    <property type="component" value="Unassembled WGS sequence"/>
</dbReference>
<keyword evidence="2" id="KW-1185">Reference proteome</keyword>
<reference evidence="1 2" key="1">
    <citation type="submission" date="2024-10" db="EMBL/GenBank/DDBJ databases">
        <title>The Natural Products Discovery Center: Release of the First 8490 Sequenced Strains for Exploring Actinobacteria Biosynthetic Diversity.</title>
        <authorList>
            <person name="Kalkreuter E."/>
            <person name="Kautsar S.A."/>
            <person name="Yang D."/>
            <person name="Bader C.D."/>
            <person name="Teijaro C.N."/>
            <person name="Fluegel L."/>
            <person name="Davis C.M."/>
            <person name="Simpson J.R."/>
            <person name="Lauterbach L."/>
            <person name="Steele A.D."/>
            <person name="Gui C."/>
            <person name="Meng S."/>
            <person name="Li G."/>
            <person name="Viehrig K."/>
            <person name="Ye F."/>
            <person name="Su P."/>
            <person name="Kiefer A.F."/>
            <person name="Nichols A."/>
            <person name="Cepeda A.J."/>
            <person name="Yan W."/>
            <person name="Fan B."/>
            <person name="Jiang Y."/>
            <person name="Adhikari A."/>
            <person name="Zheng C.-J."/>
            <person name="Schuster L."/>
            <person name="Cowan T.M."/>
            <person name="Smanski M.J."/>
            <person name="Chevrette M.G."/>
            <person name="De Carvalho L.P.S."/>
            <person name="Shen B."/>
        </authorList>
    </citation>
    <scope>NUCLEOTIDE SEQUENCE [LARGE SCALE GENOMIC DNA]</scope>
    <source>
        <strain evidence="1 2">NPDC000140</strain>
    </source>
</reference>
<evidence type="ECO:0000313" key="1">
    <source>
        <dbReference type="EMBL" id="MFF5198925.1"/>
    </source>
</evidence>
<proteinExistence type="predicted"/>
<name>A0ABW6VMQ8_9ACTN</name>
<comment type="caution">
    <text evidence="1">The sequence shown here is derived from an EMBL/GenBank/DDBJ whole genome shotgun (WGS) entry which is preliminary data.</text>
</comment>